<dbReference type="SMART" id="SM00528">
    <property type="entry name" value="HNS"/>
    <property type="match status" value="1"/>
</dbReference>
<dbReference type="GO" id="GO:0000976">
    <property type="term" value="F:transcription cis-regulatory region binding"/>
    <property type="evidence" value="ECO:0007669"/>
    <property type="project" value="TreeGrafter"/>
</dbReference>
<dbReference type="Proteomes" id="UP000254537">
    <property type="component" value="Chromosome"/>
</dbReference>
<keyword evidence="3" id="KW-0963">Cytoplasm</keyword>
<dbReference type="EMBL" id="CP031337">
    <property type="protein sequence ID" value="AXK39803.1"/>
    <property type="molecule type" value="Genomic_DNA"/>
</dbReference>
<evidence type="ECO:0000256" key="2">
    <source>
        <dbReference type="ARBA" id="ARBA00010610"/>
    </source>
</evidence>
<feature type="domain" description="DNA-binding protein H-NS-like C-terminal" evidence="5">
    <location>
        <begin position="61"/>
        <end position="106"/>
    </location>
</feature>
<dbReference type="GO" id="GO:0032993">
    <property type="term" value="C:protein-DNA complex"/>
    <property type="evidence" value="ECO:0007669"/>
    <property type="project" value="TreeGrafter"/>
</dbReference>
<comment type="subcellular location">
    <subcellularLocation>
        <location evidence="1">Cytoplasm</location>
        <location evidence="1">Nucleoid</location>
    </subcellularLocation>
</comment>
<reference evidence="6 7" key="1">
    <citation type="submission" date="2018-07" db="EMBL/GenBank/DDBJ databases">
        <title>Crenobacter cavernae sp. nov., isolated from a karst cave.</title>
        <authorList>
            <person name="Zhu H."/>
        </authorList>
    </citation>
    <scope>NUCLEOTIDE SEQUENCE [LARGE SCALE GENOMIC DNA]</scope>
    <source>
        <strain evidence="6 7">K1W11S-77</strain>
    </source>
</reference>
<name>A0A345Y7A1_9NEIS</name>
<comment type="similarity">
    <text evidence="2">Belongs to the histone-like protein H-NS family.</text>
</comment>
<evidence type="ECO:0000256" key="3">
    <source>
        <dbReference type="ARBA" id="ARBA00022490"/>
    </source>
</evidence>
<evidence type="ECO:0000256" key="1">
    <source>
        <dbReference type="ARBA" id="ARBA00004453"/>
    </source>
</evidence>
<evidence type="ECO:0000259" key="5">
    <source>
        <dbReference type="SMART" id="SM00528"/>
    </source>
</evidence>
<sequence length="108" mass="12277">MELAKQLPGLEYAELLSLRNEIDGEIKRRESEEKAKARKQIQEIAKTYGLNLEEVLSKVGGAVRKPVEAKYAHPQDVSLTWTGRGRKPSWVLGQLDQGRTLEDLLIRH</sequence>
<dbReference type="InterPro" id="IPR027444">
    <property type="entry name" value="H-NS_C_dom"/>
</dbReference>
<dbReference type="RefSeq" id="WP_115433733.1">
    <property type="nucleotide sequence ID" value="NZ_CP031337.1"/>
</dbReference>
<dbReference type="GO" id="GO:0001217">
    <property type="term" value="F:DNA-binding transcription repressor activity"/>
    <property type="evidence" value="ECO:0007669"/>
    <property type="project" value="TreeGrafter"/>
</dbReference>
<dbReference type="GO" id="GO:0003681">
    <property type="term" value="F:bent DNA binding"/>
    <property type="evidence" value="ECO:0007669"/>
    <property type="project" value="TreeGrafter"/>
</dbReference>
<dbReference type="GO" id="GO:0003680">
    <property type="term" value="F:minor groove of adenine-thymine-rich DNA binding"/>
    <property type="evidence" value="ECO:0007669"/>
    <property type="project" value="TreeGrafter"/>
</dbReference>
<dbReference type="Gene3D" id="4.10.430.10">
    <property type="entry name" value="Histone-like protein H-NS, C-terminal domain"/>
    <property type="match status" value="1"/>
</dbReference>
<evidence type="ECO:0000313" key="6">
    <source>
        <dbReference type="EMBL" id="AXK39803.1"/>
    </source>
</evidence>
<keyword evidence="4" id="KW-0238">DNA-binding</keyword>
<organism evidence="6 7">
    <name type="scientific">Crenobacter cavernae</name>
    <dbReference type="NCBI Taxonomy" id="2290923"/>
    <lineage>
        <taxon>Bacteria</taxon>
        <taxon>Pseudomonadati</taxon>
        <taxon>Pseudomonadota</taxon>
        <taxon>Betaproteobacteria</taxon>
        <taxon>Neisseriales</taxon>
        <taxon>Neisseriaceae</taxon>
        <taxon>Crenobacter</taxon>
    </lineage>
</organism>
<accession>A0A345Y7A1</accession>
<dbReference type="SUPFAM" id="SSF81273">
    <property type="entry name" value="H-NS histone-like proteins"/>
    <property type="match status" value="1"/>
</dbReference>
<protein>
    <submittedName>
        <fullName evidence="6">H-NS histone family protein</fullName>
    </submittedName>
</protein>
<dbReference type="InterPro" id="IPR037150">
    <property type="entry name" value="H-NS_C_dom_sf"/>
</dbReference>
<dbReference type="Pfam" id="PF00816">
    <property type="entry name" value="Histone_HNS"/>
    <property type="match status" value="1"/>
</dbReference>
<evidence type="ECO:0000313" key="7">
    <source>
        <dbReference type="Proteomes" id="UP000254537"/>
    </source>
</evidence>
<proteinExistence type="inferred from homology"/>
<gene>
    <name evidence="6" type="ORF">DWG20_10330</name>
</gene>
<dbReference type="GO" id="GO:0005829">
    <property type="term" value="C:cytosol"/>
    <property type="evidence" value="ECO:0007669"/>
    <property type="project" value="TreeGrafter"/>
</dbReference>
<dbReference type="PANTHER" id="PTHR38097">
    <property type="match status" value="1"/>
</dbReference>
<dbReference type="PANTHER" id="PTHR38097:SF2">
    <property type="entry name" value="DNA-BINDING PROTEIN STPA"/>
    <property type="match status" value="1"/>
</dbReference>
<evidence type="ECO:0000256" key="4">
    <source>
        <dbReference type="ARBA" id="ARBA00023125"/>
    </source>
</evidence>
<dbReference type="KEGG" id="ccah:DWG20_10330"/>
<dbReference type="OrthoDB" id="5297879at2"/>
<dbReference type="AlphaFoldDB" id="A0A345Y7A1"/>
<dbReference type="GO" id="GO:0009295">
    <property type="term" value="C:nucleoid"/>
    <property type="evidence" value="ECO:0007669"/>
    <property type="project" value="UniProtKB-SubCell"/>
</dbReference>